<keyword evidence="4" id="KW-1185">Reference proteome</keyword>
<feature type="compositionally biased region" description="Basic and acidic residues" evidence="1">
    <location>
        <begin position="28"/>
        <end position="47"/>
    </location>
</feature>
<dbReference type="RefSeq" id="WP_394822575.1">
    <property type="nucleotide sequence ID" value="NZ_CP089984.1"/>
</dbReference>
<feature type="region of interest" description="Disordered" evidence="1">
    <location>
        <begin position="26"/>
        <end position="47"/>
    </location>
</feature>
<evidence type="ECO:0000313" key="3">
    <source>
        <dbReference type="EMBL" id="WXB12955.1"/>
    </source>
</evidence>
<accession>A0ABZ2LRK3</accession>
<keyword evidence="2" id="KW-0732">Signal</keyword>
<evidence type="ECO:0000313" key="4">
    <source>
        <dbReference type="Proteomes" id="UP001370348"/>
    </source>
</evidence>
<feature type="chain" id="PRO_5046960719" evidence="2">
    <location>
        <begin position="23"/>
        <end position="233"/>
    </location>
</feature>
<gene>
    <name evidence="3" type="ORF">LZC94_34535</name>
</gene>
<name>A0ABZ2LRK3_9BACT</name>
<proteinExistence type="predicted"/>
<evidence type="ECO:0000256" key="2">
    <source>
        <dbReference type="SAM" id="SignalP"/>
    </source>
</evidence>
<feature type="signal peptide" evidence="2">
    <location>
        <begin position="1"/>
        <end position="22"/>
    </location>
</feature>
<protein>
    <submittedName>
        <fullName evidence="3">Uncharacterized protein</fullName>
    </submittedName>
</protein>
<organism evidence="3 4">
    <name type="scientific">Pendulispora albinea</name>
    <dbReference type="NCBI Taxonomy" id="2741071"/>
    <lineage>
        <taxon>Bacteria</taxon>
        <taxon>Pseudomonadati</taxon>
        <taxon>Myxococcota</taxon>
        <taxon>Myxococcia</taxon>
        <taxon>Myxococcales</taxon>
        <taxon>Sorangiineae</taxon>
        <taxon>Pendulisporaceae</taxon>
        <taxon>Pendulispora</taxon>
    </lineage>
</organism>
<reference evidence="3 4" key="1">
    <citation type="submission" date="2021-12" db="EMBL/GenBank/DDBJ databases">
        <title>Discovery of the Pendulisporaceae a myxobacterial family with distinct sporulation behavior and unique specialized metabolism.</title>
        <authorList>
            <person name="Garcia R."/>
            <person name="Popoff A."/>
            <person name="Bader C.D."/>
            <person name="Loehr J."/>
            <person name="Walesch S."/>
            <person name="Walt C."/>
            <person name="Boldt J."/>
            <person name="Bunk B."/>
            <person name="Haeckl F.J.F.P.J."/>
            <person name="Gunesch A.P."/>
            <person name="Birkelbach J."/>
            <person name="Nuebel U."/>
            <person name="Pietschmann T."/>
            <person name="Bach T."/>
            <person name="Mueller R."/>
        </authorList>
    </citation>
    <scope>NUCLEOTIDE SEQUENCE [LARGE SCALE GENOMIC DNA]</scope>
    <source>
        <strain evidence="3 4">MSr11954</strain>
    </source>
</reference>
<sequence length="233" mass="24862">MHSLIRWSIALGALLISAAAYADEPVEVDPKKQPEASERRAPVSPDRLDASYGRIEGDLSVSVGLGGTLAARGPRAAGDLRFRYLDTVGAFGTYEESFDGASEPARVVAVGAEVRPMFVARWLQGRELGIPRLDLTIDSFGLELGAFFAQPHGQSFGSKRGLQAGLGLEFPILARASGPWIGVHGGLRWSDDALGGAPIAGPGDRAAYLTITVAWHAFFGAHLVDLRDRRADR</sequence>
<evidence type="ECO:0000256" key="1">
    <source>
        <dbReference type="SAM" id="MobiDB-lite"/>
    </source>
</evidence>
<dbReference type="Proteomes" id="UP001370348">
    <property type="component" value="Chromosome"/>
</dbReference>
<dbReference type="EMBL" id="CP089984">
    <property type="protein sequence ID" value="WXB12955.1"/>
    <property type="molecule type" value="Genomic_DNA"/>
</dbReference>